<gene>
    <name evidence="2" type="ordered locus">Caci_7653</name>
</gene>
<dbReference type="InterPro" id="IPR002734">
    <property type="entry name" value="RibDG_C"/>
</dbReference>
<dbReference type="RefSeq" id="WP_015796202.1">
    <property type="nucleotide sequence ID" value="NC_013131.1"/>
</dbReference>
<protein>
    <submittedName>
        <fullName evidence="2">Bifunctional deaminase-reductase domain protein</fullName>
    </submittedName>
</protein>
<keyword evidence="3" id="KW-1185">Reference proteome</keyword>
<evidence type="ECO:0000313" key="3">
    <source>
        <dbReference type="Proteomes" id="UP000000851"/>
    </source>
</evidence>
<name>C7QCL4_CATAD</name>
<feature type="domain" description="Bacterial bifunctional deaminase-reductase C-terminal" evidence="1">
    <location>
        <begin position="3"/>
        <end position="175"/>
    </location>
</feature>
<dbReference type="PANTHER" id="PTHR38011">
    <property type="entry name" value="DIHYDROFOLATE REDUCTASE FAMILY PROTEIN (AFU_ORTHOLOGUE AFUA_8G06820)"/>
    <property type="match status" value="1"/>
</dbReference>
<dbReference type="InterPro" id="IPR050765">
    <property type="entry name" value="Riboflavin_Biosynth_HTPR"/>
</dbReference>
<dbReference type="PANTHER" id="PTHR38011:SF2">
    <property type="entry name" value="BIFUNCTIONAL DEAMINASE-REDUCTASE DOMAIN PROTEIN"/>
    <property type="match status" value="1"/>
</dbReference>
<dbReference type="GO" id="GO:0008703">
    <property type="term" value="F:5-amino-6-(5-phosphoribosylamino)uracil reductase activity"/>
    <property type="evidence" value="ECO:0007669"/>
    <property type="project" value="InterPro"/>
</dbReference>
<dbReference type="EMBL" id="CP001700">
    <property type="protein sequence ID" value="ACU76477.1"/>
    <property type="molecule type" value="Genomic_DNA"/>
</dbReference>
<reference evidence="2 3" key="1">
    <citation type="journal article" date="2009" name="Stand. Genomic Sci.">
        <title>Complete genome sequence of Catenulispora acidiphila type strain (ID 139908).</title>
        <authorList>
            <person name="Copeland A."/>
            <person name="Lapidus A."/>
            <person name="Glavina Del Rio T."/>
            <person name="Nolan M."/>
            <person name="Lucas S."/>
            <person name="Chen F."/>
            <person name="Tice H."/>
            <person name="Cheng J.F."/>
            <person name="Bruce D."/>
            <person name="Goodwin L."/>
            <person name="Pitluck S."/>
            <person name="Mikhailova N."/>
            <person name="Pati A."/>
            <person name="Ivanova N."/>
            <person name="Mavromatis K."/>
            <person name="Chen A."/>
            <person name="Palaniappan K."/>
            <person name="Chain P."/>
            <person name="Land M."/>
            <person name="Hauser L."/>
            <person name="Chang Y.J."/>
            <person name="Jeffries C.D."/>
            <person name="Chertkov O."/>
            <person name="Brettin T."/>
            <person name="Detter J.C."/>
            <person name="Han C."/>
            <person name="Ali Z."/>
            <person name="Tindall B.J."/>
            <person name="Goker M."/>
            <person name="Bristow J."/>
            <person name="Eisen J.A."/>
            <person name="Markowitz V."/>
            <person name="Hugenholtz P."/>
            <person name="Kyrpides N.C."/>
            <person name="Klenk H.P."/>
        </authorList>
    </citation>
    <scope>NUCLEOTIDE SEQUENCE [LARGE SCALE GENOMIC DNA]</scope>
    <source>
        <strain evidence="3">DSM 44928 / JCM 14897 / NBRC 102108 / NRRL B-24433 / ID139908</strain>
    </source>
</reference>
<dbReference type="HOGENOM" id="CLU_043966_1_2_11"/>
<dbReference type="InterPro" id="IPR024072">
    <property type="entry name" value="DHFR-like_dom_sf"/>
</dbReference>
<dbReference type="KEGG" id="cai:Caci_7653"/>
<proteinExistence type="predicted"/>
<dbReference type="eggNOG" id="COG0262">
    <property type="taxonomic scope" value="Bacteria"/>
</dbReference>
<evidence type="ECO:0000313" key="2">
    <source>
        <dbReference type="EMBL" id="ACU76477.1"/>
    </source>
</evidence>
<dbReference type="Pfam" id="PF01872">
    <property type="entry name" value="RibD_C"/>
    <property type="match status" value="1"/>
</dbReference>
<dbReference type="GO" id="GO:0009231">
    <property type="term" value="P:riboflavin biosynthetic process"/>
    <property type="evidence" value="ECO:0007669"/>
    <property type="project" value="InterPro"/>
</dbReference>
<dbReference type="STRING" id="479433.Caci_7653"/>
<dbReference type="Proteomes" id="UP000000851">
    <property type="component" value="Chromosome"/>
</dbReference>
<dbReference type="AlphaFoldDB" id="C7QCL4"/>
<dbReference type="OrthoDB" id="7342392at2"/>
<organism evidence="2 3">
    <name type="scientific">Catenulispora acidiphila (strain DSM 44928 / JCM 14897 / NBRC 102108 / NRRL B-24433 / ID139908)</name>
    <dbReference type="NCBI Taxonomy" id="479433"/>
    <lineage>
        <taxon>Bacteria</taxon>
        <taxon>Bacillati</taxon>
        <taxon>Actinomycetota</taxon>
        <taxon>Actinomycetes</taxon>
        <taxon>Catenulisporales</taxon>
        <taxon>Catenulisporaceae</taxon>
        <taxon>Catenulispora</taxon>
    </lineage>
</organism>
<dbReference type="InParanoid" id="C7QCL4"/>
<sequence>MRTLTAGFFSAADGVVADPQDWHFPYFCDELGAAVTEQLGADTMLFGRTTYDGFAAAWPAREAGGQDMEFAKILGDARKIVFSHEKLDLAWRNSEQAEGDLLDVVRDLKAGEGGPVAVSGSVSVVRQLLRAGLLDELHLFVHPIAVGRGMRLWEDDLDEPIKLRLIKCDVFKSGTLHVVYGPEQDGQ</sequence>
<dbReference type="SUPFAM" id="SSF53597">
    <property type="entry name" value="Dihydrofolate reductase-like"/>
    <property type="match status" value="1"/>
</dbReference>
<evidence type="ECO:0000259" key="1">
    <source>
        <dbReference type="Pfam" id="PF01872"/>
    </source>
</evidence>
<accession>C7QCL4</accession>
<dbReference type="Gene3D" id="3.40.430.10">
    <property type="entry name" value="Dihydrofolate Reductase, subunit A"/>
    <property type="match status" value="1"/>
</dbReference>